<evidence type="ECO:0000256" key="9">
    <source>
        <dbReference type="ARBA" id="ARBA00023098"/>
    </source>
</evidence>
<evidence type="ECO:0000256" key="11">
    <source>
        <dbReference type="ARBA" id="ARBA00023166"/>
    </source>
</evidence>
<keyword evidence="7 13" id="KW-1133">Transmembrane helix</keyword>
<evidence type="ECO:0000313" key="14">
    <source>
        <dbReference type="EMBL" id="KAL0064825.1"/>
    </source>
</evidence>
<keyword evidence="4 13" id="KW-0812">Transmembrane</keyword>
<evidence type="ECO:0000256" key="6">
    <source>
        <dbReference type="ARBA" id="ARBA00022955"/>
    </source>
</evidence>
<comment type="similarity">
    <text evidence="2">Belongs to the ERG28 family.</text>
</comment>
<sequence length="139" mass="15918">MSLTTLLSDFLPQTEGYLPKWQLFVAATALFNTLQNFASLKLTKRLYGGSPLVNPLQARTFAIWTLTTAIIRGYAAYNLHIKPIYDIAFLTYFLAFFHFVSETMIFRSVRFSGPMIFPFLISTGTLVCMFVQRDFYVKA</sequence>
<keyword evidence="6" id="KW-0752">Steroid biosynthesis</keyword>
<keyword evidence="15" id="KW-1185">Reference proteome</keyword>
<proteinExistence type="inferred from homology"/>
<evidence type="ECO:0000256" key="13">
    <source>
        <dbReference type="SAM" id="Phobius"/>
    </source>
</evidence>
<organism evidence="14 15">
    <name type="scientific">Marasmius tenuissimus</name>
    <dbReference type="NCBI Taxonomy" id="585030"/>
    <lineage>
        <taxon>Eukaryota</taxon>
        <taxon>Fungi</taxon>
        <taxon>Dikarya</taxon>
        <taxon>Basidiomycota</taxon>
        <taxon>Agaricomycotina</taxon>
        <taxon>Agaricomycetes</taxon>
        <taxon>Agaricomycetidae</taxon>
        <taxon>Agaricales</taxon>
        <taxon>Marasmiineae</taxon>
        <taxon>Marasmiaceae</taxon>
        <taxon>Marasmius</taxon>
    </lineage>
</organism>
<dbReference type="Proteomes" id="UP001437256">
    <property type="component" value="Unassembled WGS sequence"/>
</dbReference>
<keyword evidence="5" id="KW-0256">Endoplasmic reticulum</keyword>
<evidence type="ECO:0000313" key="15">
    <source>
        <dbReference type="Proteomes" id="UP001437256"/>
    </source>
</evidence>
<keyword evidence="8" id="KW-0756">Sterol biosynthesis</keyword>
<dbReference type="PANTHER" id="PTHR15451:SF19">
    <property type="entry name" value="ERGOSTEROL BIOSYNTHETIC PROTEIN 28 HOMOLOG"/>
    <property type="match status" value="1"/>
</dbReference>
<evidence type="ECO:0000256" key="5">
    <source>
        <dbReference type="ARBA" id="ARBA00022824"/>
    </source>
</evidence>
<evidence type="ECO:0000256" key="7">
    <source>
        <dbReference type="ARBA" id="ARBA00022989"/>
    </source>
</evidence>
<reference evidence="14 15" key="1">
    <citation type="submission" date="2024-05" db="EMBL/GenBank/DDBJ databases">
        <title>A draft genome resource for the thread blight pathogen Marasmius tenuissimus strain MS-2.</title>
        <authorList>
            <person name="Yulfo-Soto G.E."/>
            <person name="Baruah I.K."/>
            <person name="Amoako-Attah I."/>
            <person name="Bukari Y."/>
            <person name="Meinhardt L.W."/>
            <person name="Bailey B.A."/>
            <person name="Cohen S.P."/>
        </authorList>
    </citation>
    <scope>NUCLEOTIDE SEQUENCE [LARGE SCALE GENOMIC DNA]</scope>
    <source>
        <strain evidence="14 15">MS-2</strain>
    </source>
</reference>
<name>A0ABR2ZU34_9AGAR</name>
<evidence type="ECO:0000256" key="4">
    <source>
        <dbReference type="ARBA" id="ARBA00022692"/>
    </source>
</evidence>
<comment type="caution">
    <text evidence="14">The sequence shown here is derived from an EMBL/GenBank/DDBJ whole genome shotgun (WGS) entry which is preliminary data.</text>
</comment>
<gene>
    <name evidence="14" type="primary">ERG28</name>
    <name evidence="14" type="ORF">AAF712_008222</name>
</gene>
<evidence type="ECO:0000256" key="2">
    <source>
        <dbReference type="ARBA" id="ARBA00005377"/>
    </source>
</evidence>
<keyword evidence="12" id="KW-0753">Steroid metabolism</keyword>
<keyword evidence="11" id="KW-1207">Sterol metabolism</keyword>
<evidence type="ECO:0000256" key="12">
    <source>
        <dbReference type="ARBA" id="ARBA00023221"/>
    </source>
</evidence>
<comment type="subcellular location">
    <subcellularLocation>
        <location evidence="1">Endoplasmic reticulum membrane</location>
        <topology evidence="1">Multi-pass membrane protein</topology>
    </subcellularLocation>
</comment>
<dbReference type="InterPro" id="IPR005352">
    <property type="entry name" value="Erg28"/>
</dbReference>
<keyword evidence="10 13" id="KW-0472">Membrane</keyword>
<dbReference type="Pfam" id="PF03694">
    <property type="entry name" value="Erg28"/>
    <property type="match status" value="1"/>
</dbReference>
<dbReference type="EMBL" id="JBBXMP010000056">
    <property type="protein sequence ID" value="KAL0064825.1"/>
    <property type="molecule type" value="Genomic_DNA"/>
</dbReference>
<evidence type="ECO:0000256" key="10">
    <source>
        <dbReference type="ARBA" id="ARBA00023136"/>
    </source>
</evidence>
<keyword evidence="9" id="KW-0443">Lipid metabolism</keyword>
<evidence type="ECO:0000256" key="3">
    <source>
        <dbReference type="ARBA" id="ARBA00022516"/>
    </source>
</evidence>
<keyword evidence="3" id="KW-0444">Lipid biosynthesis</keyword>
<evidence type="ECO:0000256" key="1">
    <source>
        <dbReference type="ARBA" id="ARBA00004477"/>
    </source>
</evidence>
<feature type="transmembrane region" description="Helical" evidence="13">
    <location>
        <begin position="113"/>
        <end position="132"/>
    </location>
</feature>
<evidence type="ECO:0000256" key="8">
    <source>
        <dbReference type="ARBA" id="ARBA00023011"/>
    </source>
</evidence>
<protein>
    <submittedName>
        <fullName evidence="14">Ergosterol biosynthesis protein</fullName>
    </submittedName>
</protein>
<dbReference type="PANTHER" id="PTHR15451">
    <property type="entry name" value="ERGOSTEROL BIOSYNTHETIC PROTEIN 28-RELATED"/>
    <property type="match status" value="1"/>
</dbReference>
<feature type="transmembrane region" description="Helical" evidence="13">
    <location>
        <begin position="83"/>
        <end position="101"/>
    </location>
</feature>
<accession>A0ABR2ZU34</accession>